<evidence type="ECO:0000313" key="1">
    <source>
        <dbReference type="EMBL" id="GBP40524.1"/>
    </source>
</evidence>
<dbReference type="Proteomes" id="UP000299102">
    <property type="component" value="Unassembled WGS sequence"/>
</dbReference>
<gene>
    <name evidence="1" type="ORF">EVAR_30583_1</name>
</gene>
<evidence type="ECO:0000313" key="2">
    <source>
        <dbReference type="Proteomes" id="UP000299102"/>
    </source>
</evidence>
<protein>
    <submittedName>
        <fullName evidence="1">Uncharacterized protein</fullName>
    </submittedName>
</protein>
<organism evidence="1 2">
    <name type="scientific">Eumeta variegata</name>
    <name type="common">Bagworm moth</name>
    <name type="synonym">Eumeta japonica</name>
    <dbReference type="NCBI Taxonomy" id="151549"/>
    <lineage>
        <taxon>Eukaryota</taxon>
        <taxon>Metazoa</taxon>
        <taxon>Ecdysozoa</taxon>
        <taxon>Arthropoda</taxon>
        <taxon>Hexapoda</taxon>
        <taxon>Insecta</taxon>
        <taxon>Pterygota</taxon>
        <taxon>Neoptera</taxon>
        <taxon>Endopterygota</taxon>
        <taxon>Lepidoptera</taxon>
        <taxon>Glossata</taxon>
        <taxon>Ditrysia</taxon>
        <taxon>Tineoidea</taxon>
        <taxon>Psychidae</taxon>
        <taxon>Oiketicinae</taxon>
        <taxon>Eumeta</taxon>
    </lineage>
</organism>
<sequence length="91" mass="9834">MGAASYTTGVTLSARERSRAVDLGAGERDTKGLIRTRKEMCSCITCCPVEKPEEEKRPTASILLIIKDAENTRERGGAERVLAKPLRLSGG</sequence>
<dbReference type="EMBL" id="BGZK01000382">
    <property type="protein sequence ID" value="GBP40524.1"/>
    <property type="molecule type" value="Genomic_DNA"/>
</dbReference>
<proteinExistence type="predicted"/>
<accession>A0A4C1VRT3</accession>
<comment type="caution">
    <text evidence="1">The sequence shown here is derived from an EMBL/GenBank/DDBJ whole genome shotgun (WGS) entry which is preliminary data.</text>
</comment>
<keyword evidence="2" id="KW-1185">Reference proteome</keyword>
<dbReference type="AlphaFoldDB" id="A0A4C1VRT3"/>
<name>A0A4C1VRT3_EUMVA</name>
<reference evidence="1 2" key="1">
    <citation type="journal article" date="2019" name="Commun. Biol.">
        <title>The bagworm genome reveals a unique fibroin gene that provides high tensile strength.</title>
        <authorList>
            <person name="Kono N."/>
            <person name="Nakamura H."/>
            <person name="Ohtoshi R."/>
            <person name="Tomita M."/>
            <person name="Numata K."/>
            <person name="Arakawa K."/>
        </authorList>
    </citation>
    <scope>NUCLEOTIDE SEQUENCE [LARGE SCALE GENOMIC DNA]</scope>
</reference>